<dbReference type="PANTHER" id="PTHR32027:SF0">
    <property type="entry name" value="CYTOSINE DEAMINASE"/>
    <property type="match status" value="1"/>
</dbReference>
<dbReference type="GO" id="GO:0004131">
    <property type="term" value="F:cytosine deaminase activity"/>
    <property type="evidence" value="ECO:0007669"/>
    <property type="project" value="UniProtKB-EC"/>
</dbReference>
<feature type="domain" description="Amidohydrolase 3" evidence="1">
    <location>
        <begin position="199"/>
        <end position="417"/>
    </location>
</feature>
<dbReference type="CDD" id="cd01293">
    <property type="entry name" value="Bact_CD"/>
    <property type="match status" value="1"/>
</dbReference>
<evidence type="ECO:0000313" key="2">
    <source>
        <dbReference type="EMBL" id="MCI0755643.1"/>
    </source>
</evidence>
<dbReference type="Gene3D" id="3.20.20.140">
    <property type="entry name" value="Metal-dependent hydrolases"/>
    <property type="match status" value="1"/>
</dbReference>
<evidence type="ECO:0000313" key="3">
    <source>
        <dbReference type="Proteomes" id="UP001201985"/>
    </source>
</evidence>
<dbReference type="EC" id="3.5.4.1" evidence="2"/>
<gene>
    <name evidence="2" type="ORF">MON41_18270</name>
</gene>
<dbReference type="InterPro" id="IPR052349">
    <property type="entry name" value="Metallo-hydrolase_Enzymes"/>
</dbReference>
<dbReference type="SUPFAM" id="SSF51556">
    <property type="entry name" value="Metallo-dependent hydrolases"/>
    <property type="match status" value="1"/>
</dbReference>
<protein>
    <submittedName>
        <fullName evidence="2">Cytosine deaminase</fullName>
        <ecNumber evidence="2">3.5.4.1</ecNumber>
    </submittedName>
</protein>
<dbReference type="EMBL" id="JALBUU010000039">
    <property type="protein sequence ID" value="MCI0755643.1"/>
    <property type="molecule type" value="Genomic_DNA"/>
</dbReference>
<dbReference type="Proteomes" id="UP001201985">
    <property type="component" value="Unassembled WGS sequence"/>
</dbReference>
<dbReference type="InterPro" id="IPR011059">
    <property type="entry name" value="Metal-dep_hydrolase_composite"/>
</dbReference>
<keyword evidence="3" id="KW-1185">Reference proteome</keyword>
<sequence>MTWAPVLPPTGSFWLRNACAPASLAPEAPAGTEKQDGLLRLDILVEGGQVGALALAGTATDGVDLDGGQVWPGFLDAHTHLDKGHIWPRAANQDGTFPGALAAVRADRTSLWSEADMEARADFALRCALAHGTVALRTHLDTYLPHAATTWRLFRRLREQWAGRIDLQASSLTSVEDLDGDHGTDIANMVADAGGNLGAVAHVSGNADTPLPPGYVERLNRIFMLAEDRGLDLDFHVDESGEAGARALRAIAETALRRRFRNRVLCGHCCSLAMQPDDYAAKTVALCAEAGIAIVVLPMCNMYLQDRIPGRTPRWRGVTLVHEMQAAGIPVSFASDNTRDPFYAYGDLDMLEVFRESVRIMQLDHPVDGWPAAVTTIPAEVMRLPYRGLLRTGAPADLVLFRGREWTELLARPQSDRIVLRAGRRLNAVLPDWRELDPYVSGR</sequence>
<evidence type="ECO:0000259" key="1">
    <source>
        <dbReference type="Pfam" id="PF07969"/>
    </source>
</evidence>
<dbReference type="Pfam" id="PF07969">
    <property type="entry name" value="Amidohydro_3"/>
    <property type="match status" value="1"/>
</dbReference>
<accession>A0ABS9W8M9</accession>
<keyword evidence="2" id="KW-0378">Hydrolase</keyword>
<dbReference type="SUPFAM" id="SSF51338">
    <property type="entry name" value="Composite domain of metallo-dependent hydrolases"/>
    <property type="match status" value="1"/>
</dbReference>
<proteinExistence type="predicted"/>
<name>A0ABS9W8M9_9PROT</name>
<dbReference type="NCBIfam" id="NF005759">
    <property type="entry name" value="PRK07583.1"/>
    <property type="match status" value="1"/>
</dbReference>
<dbReference type="InterPro" id="IPR013108">
    <property type="entry name" value="Amidohydro_3"/>
</dbReference>
<organism evidence="2 3">
    <name type="scientific">Teichococcus vastitatis</name>
    <dbReference type="NCBI Taxonomy" id="2307076"/>
    <lineage>
        <taxon>Bacteria</taxon>
        <taxon>Pseudomonadati</taxon>
        <taxon>Pseudomonadota</taxon>
        <taxon>Alphaproteobacteria</taxon>
        <taxon>Acetobacterales</taxon>
        <taxon>Roseomonadaceae</taxon>
        <taxon>Roseomonas</taxon>
    </lineage>
</organism>
<dbReference type="PANTHER" id="PTHR32027">
    <property type="entry name" value="CYTOSINE DEAMINASE"/>
    <property type="match status" value="1"/>
</dbReference>
<dbReference type="InterPro" id="IPR032466">
    <property type="entry name" value="Metal_Hydrolase"/>
</dbReference>
<comment type="caution">
    <text evidence="2">The sequence shown here is derived from an EMBL/GenBank/DDBJ whole genome shotgun (WGS) entry which is preliminary data.</text>
</comment>
<dbReference type="Gene3D" id="2.30.40.10">
    <property type="entry name" value="Urease, subunit C, domain 1"/>
    <property type="match status" value="1"/>
</dbReference>
<reference evidence="2 3" key="1">
    <citation type="submission" date="2022-03" db="EMBL/GenBank/DDBJ databases">
        <title>Complete genome analysis of Roseomonas KG 17.1 : a prolific producer of plant growth promoters.</title>
        <authorList>
            <person name="Saadouli I."/>
            <person name="Najjari A."/>
            <person name="Mosbah A."/>
            <person name="Ouzari H.I."/>
        </authorList>
    </citation>
    <scope>NUCLEOTIDE SEQUENCE [LARGE SCALE GENOMIC DNA]</scope>
    <source>
        <strain evidence="2 3">KG17-1</strain>
    </source>
</reference>